<feature type="compositionally biased region" description="Acidic residues" evidence="1">
    <location>
        <begin position="712"/>
        <end position="722"/>
    </location>
</feature>
<accession>A0A8T0AYG2</accession>
<feature type="region of interest" description="Disordered" evidence="1">
    <location>
        <begin position="1051"/>
        <end position="1104"/>
    </location>
</feature>
<feature type="compositionally biased region" description="Low complexity" evidence="1">
    <location>
        <begin position="594"/>
        <end position="617"/>
    </location>
</feature>
<feature type="compositionally biased region" description="Pro residues" evidence="1">
    <location>
        <begin position="1883"/>
        <end position="1906"/>
    </location>
</feature>
<evidence type="ECO:0000313" key="4">
    <source>
        <dbReference type="Proteomes" id="UP000606274"/>
    </source>
</evidence>
<feature type="compositionally biased region" description="Basic residues" evidence="1">
    <location>
        <begin position="1121"/>
        <end position="1153"/>
    </location>
</feature>
<dbReference type="EMBL" id="JABFDY010000014">
    <property type="protein sequence ID" value="KAF7697680.1"/>
    <property type="molecule type" value="Genomic_DNA"/>
</dbReference>
<feature type="compositionally biased region" description="Low complexity" evidence="1">
    <location>
        <begin position="1154"/>
        <end position="1167"/>
    </location>
</feature>
<feature type="compositionally biased region" description="Basic residues" evidence="1">
    <location>
        <begin position="1613"/>
        <end position="1634"/>
    </location>
</feature>
<feature type="compositionally biased region" description="Basic and acidic residues" evidence="1">
    <location>
        <begin position="2367"/>
        <end position="2435"/>
    </location>
</feature>
<feature type="compositionally biased region" description="Basic residues" evidence="1">
    <location>
        <begin position="896"/>
        <end position="906"/>
    </location>
</feature>
<feature type="compositionally biased region" description="Low complexity" evidence="1">
    <location>
        <begin position="1198"/>
        <end position="1208"/>
    </location>
</feature>
<feature type="region of interest" description="Disordered" evidence="1">
    <location>
        <begin position="222"/>
        <end position="253"/>
    </location>
</feature>
<feature type="region of interest" description="Disordered" evidence="1">
    <location>
        <begin position="1470"/>
        <end position="1697"/>
    </location>
</feature>
<feature type="compositionally biased region" description="Basic residues" evidence="1">
    <location>
        <begin position="1085"/>
        <end position="1096"/>
    </location>
</feature>
<feature type="compositionally biased region" description="Basic and acidic residues" evidence="1">
    <location>
        <begin position="1832"/>
        <end position="1842"/>
    </location>
</feature>
<feature type="compositionally biased region" description="Low complexity" evidence="1">
    <location>
        <begin position="1635"/>
        <end position="1661"/>
    </location>
</feature>
<feature type="compositionally biased region" description="Pro residues" evidence="1">
    <location>
        <begin position="1800"/>
        <end position="1813"/>
    </location>
</feature>
<feature type="compositionally biased region" description="Low complexity" evidence="1">
    <location>
        <begin position="740"/>
        <end position="763"/>
    </location>
</feature>
<feature type="compositionally biased region" description="Polar residues" evidence="1">
    <location>
        <begin position="231"/>
        <end position="246"/>
    </location>
</feature>
<feature type="compositionally biased region" description="Low complexity" evidence="1">
    <location>
        <begin position="497"/>
        <end position="513"/>
    </location>
</feature>
<feature type="compositionally biased region" description="Pro residues" evidence="1">
    <location>
        <begin position="2012"/>
        <end position="2050"/>
    </location>
</feature>
<feature type="compositionally biased region" description="Low complexity" evidence="1">
    <location>
        <begin position="302"/>
        <end position="319"/>
    </location>
</feature>
<feature type="compositionally biased region" description="Basic and acidic residues" evidence="1">
    <location>
        <begin position="1958"/>
        <end position="1968"/>
    </location>
</feature>
<feature type="domain" description="DUF4211" evidence="2">
    <location>
        <begin position="2442"/>
        <end position="2523"/>
    </location>
</feature>
<feature type="region of interest" description="Disordered" evidence="1">
    <location>
        <begin position="989"/>
        <end position="1017"/>
    </location>
</feature>
<feature type="region of interest" description="Disordered" evidence="1">
    <location>
        <begin position="921"/>
        <end position="955"/>
    </location>
</feature>
<feature type="compositionally biased region" description="Basic and acidic residues" evidence="1">
    <location>
        <begin position="1544"/>
        <end position="1557"/>
    </location>
</feature>
<feature type="region of interest" description="Disordered" evidence="1">
    <location>
        <begin position="1121"/>
        <end position="1208"/>
    </location>
</feature>
<feature type="region of interest" description="Disordered" evidence="1">
    <location>
        <begin position="300"/>
        <end position="908"/>
    </location>
</feature>
<feature type="compositionally biased region" description="Low complexity" evidence="1">
    <location>
        <begin position="1598"/>
        <end position="1612"/>
    </location>
</feature>
<feature type="compositionally biased region" description="Basic and acidic residues" evidence="1">
    <location>
        <begin position="2321"/>
        <end position="2357"/>
    </location>
</feature>
<reference evidence="3" key="1">
    <citation type="submission" date="2020-08" db="EMBL/GenBank/DDBJ databases">
        <title>Chromosome-level assembly of Southern catfish (Silurus meridionalis) provides insights into visual adaptation to the nocturnal and benthic lifestyles.</title>
        <authorList>
            <person name="Zhang Y."/>
            <person name="Wang D."/>
            <person name="Peng Z."/>
        </authorList>
    </citation>
    <scope>NUCLEOTIDE SEQUENCE</scope>
    <source>
        <strain evidence="3">SWU-2019-XX</strain>
        <tissue evidence="3">Muscle</tissue>
    </source>
</reference>
<feature type="compositionally biased region" description="Pro residues" evidence="1">
    <location>
        <begin position="2076"/>
        <end position="2126"/>
    </location>
</feature>
<feature type="compositionally biased region" description="Low complexity" evidence="1">
    <location>
        <begin position="2066"/>
        <end position="2075"/>
    </location>
</feature>
<evidence type="ECO:0000313" key="3">
    <source>
        <dbReference type="EMBL" id="KAF7697680.1"/>
    </source>
</evidence>
<feature type="compositionally biased region" description="Polar residues" evidence="1">
    <location>
        <begin position="785"/>
        <end position="799"/>
    </location>
</feature>
<feature type="compositionally biased region" description="Polar residues" evidence="1">
    <location>
        <begin position="930"/>
        <end position="941"/>
    </location>
</feature>
<sequence length="2614" mass="284758">MDRNYPGAGFGELGAGTGWSYESLMYGSSRSSHPDSELLHRQAYATPHPLQGYATNHHPGSSGQAGAWGAAGRSLGLSGLFDAGLHHASPSGPDASVMNLISALESRGPQPPPSASSLLSQFRTPSWQTAMHTPAPAELFISSALPGSGSFPSSSALSAYQHPASFSGRSFSGVTPSLSLQDTPTFSPTSNGLLSPHDSLLHIKTPSQSSLGFDRLLSSQSAASAYRGAQEPSSGPQPQAPTSSSRHLPPPQFNLLSSQLQEQTSHLYNASVFSSAPAPSQPPTSQERTIPRQDSVIKHYQRPSPAQSQLPSSASHPLQHYLSCGTSGYQQISHHRHGGMNCSPLGDQSPSSDPKPSPRSDQVYRPIVQPPYCSSSTSSTPASGGIGKSGKSSSSSSGYSSSSSSSSRTPHTPPSASSTTSSSSTSSNPSASSSASSAPSRQQPPPQSAPQPPPPPPPPLPVSSSATQQPPNKPCLSTYGSPVAPVKPTSGLPGQTPPQQHSQSYSPSQPPASHLSQPYGGFSSPQAQEVSSGSGKGFGGLGATGRSFSGEGVYGSESGYGSLPPSLGGAGSPSMGYENTGHSPALIGSGGGTSSTSSGTGSTGGSAAANSSNSVASGGAGGSYHLPDSSPSPSLNSAINRPGLHSPAPTHPAQSPGGTGGNKYLSSVLSPNFLSSPQGYSDTRAPPPQTQPYHSAAPKSKSESDMLSIEQAQEEDEDDDDFLIQHLLHSQSPAPHPSQHHTQQQPPQVTSQQQPAQPQSMPQSREEAKGMSAYELNKASEERYQLQSVIRTNNATNNVGPGTANTAGQGTGPGTGQESQLEISLKKQQTKIDRAVSGAGANGGRGGIDSLPHSHQHAQHTHQHDSLGSVVHYGRGDSYAHQTHQHHSSHPQHSQHPQHSHPHPLSHTHVDIKKATDSSELPYIRKPPDLQQQKSQPSLSHMDSPPDQTQQPQQTHLLQTVLSHSTRNKMDTQQIPQPTQHSINQQALLGPNGVLGTGNGGSVETQSQASQLQLQLQSQSMEAHYGCEAQRNQSQSNQNSVSQLEMLERSLSRANSHEGAGPTERIVGGDGSGNDHQRPQQQLQHQHRMPSHHQTHHPQQTPSELHDFLNESNLSMSAPSHLHHMASHHGPPHSHHHSQPHPHHQHSHQHSRHMPPNTVPMQPQAQPREPEPQLSQPQLDQLKDHQFDSESSGVKNTQNQGQNQQQQQRFVPLTSICFPDSLLQDEDRSFFPAMEDMFCSEDYKPSCAGGAGAGQGEDIVSEARVNVQDGIESVKAGGGAGGYDMMGHHEDQSYGQYCHSLSESGNGTMHLDLDSLKTHELPSTVNTEQLGLIQSQTTGMGMGGTGSSIDGTGNKIMGNSGVGGGSGTGGLTSPIFCSSRPKKLLKTSSFHLLKQRRDPNSQPQIKKTYAQEYEFEDDEDKADVPADIRLNSRRLPDLLPDLVSSCRKSSGGSGVGGLSPLMSDLDFCNPSGYSSLGPPPQLLPQDGPKKRGRKPTKPKREGPPRPRGRPRIRPLPEPPYCRGLMGPGAGESRRGRGRGRGRGRKDDLMLEMHRDINKGPNYHQQPHQQAPHLHHQQQLQQQHPQQQHLAQHQHLHHSQPQQHLHPQQQHMHQQQHLHTQHHQHLHQQQTHHHQQQQQQQQHQPQQQYQEPIKPIKIKLPLPSMPSSECLLRTDSLSSTDPVLSDGSVGSAPSLGLSPGPTSALDLNRADMNCGQDKIKEKDQEISWERDMDEQLTPEAWATMQKLSSSTDDKPSELKSGFITSFLDFLKTEKKPPSGPLHMHGSSPVHEPSVKGGIHPLSPPKPPPPTPPPFGETEGEGGLALSNCPSPCKRLDEELKRNLETLPSFSSDEEDSVSKNQDLQKSISSAISALYDTPHSLAALPPPPTPSPPPAQAPPLDTPPPPADSETFPELETHLMTHELHTHTELNLQERPHTPEEEEEEPLEDEGPEELEEEGMQKVDEKDDKLEEDGGEEEENIEQSRIEDMEKEEDAEEMEFCDTDAPKVNDSPSEPPLAPAPPSSPSLSPSPPTSSSPSPLPPPLLSIPSPLPAVEEDSPQPQPPQPQSALLLHQSLPPSPSPPALPSPSPPPPTLPPSATPPPSSSPPLPMELPQPSPPSPPTPEDAPTPQITSLHLAKKQDNAAIARESEEEDSESGGEGIFRERDEFVVRTEDIGTLKLALQTGREPPPIWRVQKALLQKFAPEIKDGQRQFCATSNYLGYFGDAKMRYQRLYVKFLENVNKKDYVRVCSRKPWHRAVIALRRQSLAKPPPTIRTQTPPQVEREEREKARERKTTRERREKREGERGRAEGKRKARKRERTGDEMGAREGGEGDREKKEREKQREKEREKERARKERNNKRRRGERARETKGKREAEGERERKTREKEKKLQEKQNHEKMERRGGGARESEGGEERRSRRREESRKGQEQDCKSSVRSVINSRAMREMFRSYVEMLVSTALDPDMIQALEDTNDELYLPPMRKIDSILIEQKRRLLRRVNLNSQHQEALHMYPQMSADALESGMVKVRLGGEGYNRKTLNCIKRSLPKQQDLKLSTEMCRVYSLYHSLHHYKYHTFLHCKKEEEVVQQCMANQSWLETLFNSFIELLTLSNKP</sequence>
<feature type="compositionally biased region" description="Acidic residues" evidence="1">
    <location>
        <begin position="1939"/>
        <end position="1957"/>
    </location>
</feature>
<feature type="compositionally biased region" description="Basic and acidic residues" evidence="1">
    <location>
        <begin position="1914"/>
        <end position="1938"/>
    </location>
</feature>
<feature type="compositionally biased region" description="Low complexity" evidence="1">
    <location>
        <begin position="392"/>
        <end position="441"/>
    </location>
</feature>
<dbReference type="Proteomes" id="UP000606274">
    <property type="component" value="Unassembled WGS sequence"/>
</dbReference>
<feature type="compositionally biased region" description="Pro residues" evidence="1">
    <location>
        <begin position="442"/>
        <end position="461"/>
    </location>
</feature>
<dbReference type="PANTHER" id="PTHR14709">
    <property type="entry name" value="GLUTAMINE AND SERINE-RICH PROTEIN 1-RELATED"/>
    <property type="match status" value="1"/>
</dbReference>
<feature type="region of interest" description="Disordered" evidence="1">
    <location>
        <begin position="2266"/>
        <end position="2439"/>
    </location>
</feature>
<proteinExistence type="predicted"/>
<feature type="compositionally biased region" description="Polar residues" evidence="1">
    <location>
        <begin position="664"/>
        <end position="681"/>
    </location>
</feature>
<feature type="compositionally biased region" description="Low complexity" evidence="1">
    <location>
        <begin position="1563"/>
        <end position="1590"/>
    </location>
</feature>
<organism evidence="3 4">
    <name type="scientific">Silurus meridionalis</name>
    <name type="common">Southern catfish</name>
    <name type="synonym">Silurus soldatovi meridionalis</name>
    <dbReference type="NCBI Taxonomy" id="175797"/>
    <lineage>
        <taxon>Eukaryota</taxon>
        <taxon>Metazoa</taxon>
        <taxon>Chordata</taxon>
        <taxon>Craniata</taxon>
        <taxon>Vertebrata</taxon>
        <taxon>Euteleostomi</taxon>
        <taxon>Actinopterygii</taxon>
        <taxon>Neopterygii</taxon>
        <taxon>Teleostei</taxon>
        <taxon>Ostariophysi</taxon>
        <taxon>Siluriformes</taxon>
        <taxon>Siluridae</taxon>
        <taxon>Silurus</taxon>
    </lineage>
</organism>
<protein>
    <recommendedName>
        <fullName evidence="2">DUF4211 domain-containing protein</fullName>
    </recommendedName>
</protein>
<dbReference type="Pfam" id="PF13926">
    <property type="entry name" value="DUF4211"/>
    <property type="match status" value="1"/>
</dbReference>
<evidence type="ECO:0000259" key="2">
    <source>
        <dbReference type="Pfam" id="PF13926"/>
    </source>
</evidence>
<dbReference type="InterPro" id="IPR052466">
    <property type="entry name" value="DNA_MethProtect_Complex"/>
</dbReference>
<feature type="compositionally biased region" description="Acidic residues" evidence="1">
    <location>
        <begin position="1969"/>
        <end position="1980"/>
    </location>
</feature>
<feature type="compositionally biased region" description="Low complexity" evidence="1">
    <location>
        <begin position="1006"/>
        <end position="1017"/>
    </location>
</feature>
<evidence type="ECO:0000256" key="1">
    <source>
        <dbReference type="SAM" id="MobiDB-lite"/>
    </source>
</evidence>
<feature type="compositionally biased region" description="Low complexity" evidence="1">
    <location>
        <begin position="544"/>
        <end position="567"/>
    </location>
</feature>
<feature type="region of interest" description="Disordered" evidence="1">
    <location>
        <begin position="1773"/>
        <end position="1863"/>
    </location>
</feature>
<comment type="caution">
    <text evidence="3">The sequence shown here is derived from an EMBL/GenBank/DDBJ whole genome shotgun (WGS) entry which is preliminary data.</text>
</comment>
<dbReference type="InterPro" id="IPR025451">
    <property type="entry name" value="DUF4211"/>
</dbReference>
<feature type="region of interest" description="Disordered" evidence="1">
    <location>
        <begin position="1876"/>
        <end position="2165"/>
    </location>
</feature>
<feature type="compositionally biased region" description="Basic and acidic residues" evidence="1">
    <location>
        <begin position="2282"/>
        <end position="2313"/>
    </location>
</feature>
<dbReference type="PANTHER" id="PTHR14709:SF1">
    <property type="entry name" value="PROLINE-RICH PROTEIN 12"/>
    <property type="match status" value="1"/>
</dbReference>
<name>A0A8T0AYG2_SILME</name>
<feature type="compositionally biased region" description="Low complexity" evidence="1">
    <location>
        <begin position="945"/>
        <end position="955"/>
    </location>
</feature>
<feature type="compositionally biased region" description="Gly residues" evidence="1">
    <location>
        <begin position="534"/>
        <end position="543"/>
    </location>
</feature>
<feature type="compositionally biased region" description="Acidic residues" evidence="1">
    <location>
        <begin position="1988"/>
        <end position="2001"/>
    </location>
</feature>
<gene>
    <name evidence="3" type="ORF">HF521_004190</name>
</gene>
<keyword evidence="4" id="KW-1185">Reference proteome</keyword>